<dbReference type="PANTHER" id="PTHR21583:SF8">
    <property type="entry name" value="PROTEIN ELYS"/>
    <property type="match status" value="1"/>
</dbReference>
<dbReference type="InterPro" id="IPR036322">
    <property type="entry name" value="WD40_repeat_dom_sf"/>
</dbReference>
<keyword evidence="11" id="KW-1185">Reference proteome</keyword>
<dbReference type="InterPro" id="IPR036961">
    <property type="entry name" value="Kinesin_motor_dom_sf"/>
</dbReference>
<dbReference type="InterPro" id="IPR032040">
    <property type="entry name" value="ELYS-bb"/>
</dbReference>
<dbReference type="PROSITE" id="PS50067">
    <property type="entry name" value="KINESIN_MOTOR_2"/>
    <property type="match status" value="1"/>
</dbReference>
<keyword evidence="4" id="KW-0539">Nucleus</keyword>
<accession>A0A9Q0Y5G4</accession>
<dbReference type="Pfam" id="PF16687">
    <property type="entry name" value="ELYS-bb"/>
    <property type="match status" value="1"/>
</dbReference>
<feature type="region of interest" description="Disordered" evidence="8">
    <location>
        <begin position="1374"/>
        <end position="1401"/>
    </location>
</feature>
<feature type="domain" description="Kinesin motor" evidence="9">
    <location>
        <begin position="2247"/>
        <end position="2592"/>
    </location>
</feature>
<feature type="compositionally biased region" description="Basic residues" evidence="8">
    <location>
        <begin position="1999"/>
        <end position="2008"/>
    </location>
</feature>
<dbReference type="InterPro" id="IPR008984">
    <property type="entry name" value="SMAD_FHA_dom_sf"/>
</dbReference>
<evidence type="ECO:0000259" key="9">
    <source>
        <dbReference type="PROSITE" id="PS50067"/>
    </source>
</evidence>
<dbReference type="GO" id="GO:0003777">
    <property type="term" value="F:microtubule motor activity"/>
    <property type="evidence" value="ECO:0007669"/>
    <property type="project" value="InterPro"/>
</dbReference>
<feature type="compositionally biased region" description="Basic residues" evidence="8">
    <location>
        <begin position="2095"/>
        <end position="2109"/>
    </location>
</feature>
<dbReference type="SUPFAM" id="SSF49879">
    <property type="entry name" value="SMAD/FHA domain"/>
    <property type="match status" value="1"/>
</dbReference>
<dbReference type="GO" id="GO:0007018">
    <property type="term" value="P:microtubule-based movement"/>
    <property type="evidence" value="ECO:0007669"/>
    <property type="project" value="InterPro"/>
</dbReference>
<dbReference type="SUPFAM" id="SSF50978">
    <property type="entry name" value="WD40 repeat-like"/>
    <property type="match status" value="1"/>
</dbReference>
<dbReference type="Gene3D" id="3.40.850.10">
    <property type="entry name" value="Kinesin motor domain"/>
    <property type="match status" value="1"/>
</dbReference>
<comment type="similarity">
    <text evidence="6">Belongs to the TRAFAC class myosin-kinesin ATPase superfamily. Kinesin family.</text>
</comment>
<name>A0A9Q0Y5G4_9SAUR</name>
<dbReference type="InterPro" id="IPR022140">
    <property type="entry name" value="Kinesin-like_KIF1-typ"/>
</dbReference>
<dbReference type="FunFam" id="2.60.200.20:FF:000034">
    <property type="entry name" value="kinesin-like protein KIF28P"/>
    <property type="match status" value="1"/>
</dbReference>
<feature type="region of interest" description="Disordered" evidence="8">
    <location>
        <begin position="1723"/>
        <end position="1743"/>
    </location>
</feature>
<evidence type="ECO:0000256" key="8">
    <source>
        <dbReference type="SAM" id="MobiDB-lite"/>
    </source>
</evidence>
<dbReference type="SUPFAM" id="SSF52540">
    <property type="entry name" value="P-loop containing nucleoside triphosphate hydrolases"/>
    <property type="match status" value="1"/>
</dbReference>
<gene>
    <name evidence="10" type="ORF">JRQ81_008687</name>
</gene>
<evidence type="ECO:0000256" key="1">
    <source>
        <dbReference type="ARBA" id="ARBA00004123"/>
    </source>
</evidence>
<dbReference type="SMART" id="SM00129">
    <property type="entry name" value="KISc"/>
    <property type="match status" value="1"/>
</dbReference>
<dbReference type="Pfam" id="PF00225">
    <property type="entry name" value="Kinesin"/>
    <property type="match status" value="1"/>
</dbReference>
<dbReference type="InterPro" id="IPR027417">
    <property type="entry name" value="P-loop_NTPase"/>
</dbReference>
<organism evidence="10 11">
    <name type="scientific">Phrynocephalus forsythii</name>
    <dbReference type="NCBI Taxonomy" id="171643"/>
    <lineage>
        <taxon>Eukaryota</taxon>
        <taxon>Metazoa</taxon>
        <taxon>Chordata</taxon>
        <taxon>Craniata</taxon>
        <taxon>Vertebrata</taxon>
        <taxon>Euteleostomi</taxon>
        <taxon>Lepidosauria</taxon>
        <taxon>Squamata</taxon>
        <taxon>Bifurcata</taxon>
        <taxon>Unidentata</taxon>
        <taxon>Episquamata</taxon>
        <taxon>Toxicofera</taxon>
        <taxon>Iguania</taxon>
        <taxon>Acrodonta</taxon>
        <taxon>Agamidae</taxon>
        <taxon>Agaminae</taxon>
        <taxon>Phrynocephalus</taxon>
    </lineage>
</organism>
<sequence length="3260" mass="365852">MRDLTAHVTSSLLQFPEVTRKALGEDELTLDCVLHGKFTGGRSGLACLAYGPQLEVVNAVSGERLSAYRFSGLNEQPPTILAVKEFSWQRRTGLLIGLEETEGSVLCLYDLGISRVVKAVVLPGRVTAIEPIINHGGASLTTQHLHQSLRWLFGVAAVVTDVGHVLLIDLCLDDLSCSQNEIEASDLEVITGILPEIPKIREAVTRKGRHLCFQLLSPSGTAVTALAYVHRSNQLVVGFSDGYLSLWNMKSLKKEYCSQLEGGRIPVYAVTFQEPENDPRNCCYLWAVQSTQESEGDIVSLHLLQLAFSDRQRLASGQVMYEGLEYCEERYSLDLTGGVFSLRGQTSNTKLIGCQTVEKFRSHVDREDSINEIVSPDTSVSVFSWQIKTYGQGKPNTYLGIFDINRWYHAQMPDSLRSGEFLHNCSYFALWSLDAVVNMTSPHRILDVLIHERSFSRGVPPSCPPPEQFFNPSTYSFDATCLLNSGVVHMTCTEFQKDTLQFLKKPACSFNEAIPDGYNRCLIAGLLSPRFFDVQPSNLSHEEQFEAVLLAAVQTSSLGLLISCIKQWSAEEHPDSSPNLRFVLEWTWNKVVNTKQDFVRLCIPLFDGSSNFIDPQTLQSLQHCELLLNNLSTVLNCFVMETQELTEQGFTDLTNKQVVTSLLLQYVQVVIWFCRSSLLPESLDEDLQLSKPFYNYQHIQRYYASCRQKLERLSRGKWNPDCLMIDGLISQLGDLVVKLWQRDDGGTGKYPPPSLHALLDLYLSENIEEFYKHATVIYLLLDVMHSCPNRADTSVDSFPTAFAVPVGLVNLIQGFWCLDHNDFENSLAYLFHPATIKLPWQHMRIIQSLMCQGEHKRALRYIQTMKPSMLSNSEVALHLTVLLFNSCMVEAWSVLRQHSTRLNVEEMLRHVYETCQELGLMEDLLKLPFTETEQECLEKFLQTSAGVNNHEFLLIHHLQRANYIPALQLNQSLKNNLMHDRDPHWRERSVVRNAILDQYGKILPRVQRKLAVERAKPYHVPSSLRREILRPKPLSTVAKQVAPGNVVTKSTFINNVLSKIGEVWEETEQKNKLFQNEVTEDQSSNAVSNDRVLPNPFVGTPVIKSLQKCSRLLDLVVQPISLDSLPFRSSLQASPTASTSSMLSSPLHSNPRCSIRTLLHKKAPELTLLETPRVVKRAKALTATSPCGFPAFARQSILRSSLRTTPLATPTASPGRSVTPPLRAKETKISFMEENKALQWTAEIADHKTKHTAVSSEYNVNPQMEDIWTKNRKIAFISVRSLQQDNEEVEVSSQSIPDKHLDTTETSKEINDTCVDSSETITEYHDAKSPVDLGNDTFVASQSPHCFSEELVNMPRSSVRENSEIVRRDLLQIEHQTSAEREQSAGEQETELPEKEDREYSLPPEDRVVEMDDLNAFGPLNESESNAVESSAPTLLEDRLLPEPSIQVLEPVGADGESVISIPDSEEDIVSIHSKNEFEDANRAVETVREESVLVLEEVVPDTQLEMQELNLVADGKHKEQISEVIVEEFPYSKLNPSSSHRLEYSCATIEGRATCELLDKETDESSFVEGDEGEIIVPHNNFSLILEEDKEPEIGEATVWQTPFNPTAPNPETVSLNVAGNNNEELNTNSVSTVTSSEITENTAKVLPYVPEPVQMAIAENLLDVVKDTRNKEVSAEVAEQSFPESKNKKVLSFPQGALENAVEMNKDTKLSQVEEHSVTFSSCTTKPATQKPNIPFSDDQSLPKMNKAEIVMQSTLRRSARRIKETLDVSEGLPANSDNKPQDQQTLQSLTFEVNDDKKTDISANVSPVAEEFQATITPRRRVKNAKKLASELPVHPSEQPTVRRRTPRVTRSLIGEQEGSQFVIDHKIQMTVNPKSARKLKTMAFQLAEDVISDPEVESHKEQVTAKPRRGKTRNHGRQAATKAETETMAGKVSLLTPGRRINSRKSSLPKPIMEDDIQPTEPETLLPAKRERPQSTNVPESVPDQGTEVVEQSTVRRKRGRPRKISLDVSASERLDLSVSSPPPQPDTRTSVITRSRGRSKASSLPSSAGPPLEESMVHTAKKKSAKTDADETVLEGHLQADESLTSAKSPARKQGKLTRIRKKSQLPSLSEEGLEEESLQQARDHAAGLQSTDTTRQRLGETGKTMPPHGTQVKRTRHHKKSINESLSLDEAFCFSPPLTKLSEKNKGEKPVTPVQLKGLDTDLASQFVFSPPVLRSRKRQISSISRIVEELELPIKEEKDAISIKPLEKPKVKRGKSAQSKTTKTSKGRGKDSSWSPPPMEIKFISPFGTPVDGSKSKPRESADKAEKTGQKTREVFRDLGQGVLDSAWQGYNATLLAYGQTGSGKSYSMVGYGANRGIIPVVCEELFRTIQNQEKNKQYQVTFSMLEIYNEQVTDLLSRIKKRGGLKVREDQQQGFYVDGLKLVPCESYAQIERLMEQGTKIRTTASTSMNATSSRSHMLITIQFKQVQYKKLCLGNSVLKLMCYYLAGSERQKSSGSEGDRLREGSRVNLSLTTLGNVISALAEAAVGRKVLHVPYRDSVLTKLLQSALGGNSRTIMIAAVSPADMCYEETLSTLRYAERTKRIKNKAVINTGPTAKLINELKAENFNLVSRLSSLGNSGRPVEDETKELRCLLAENELRIQAIEATWEYRLEEARKEWEQQYAAVTQERWMMETFPYLVNINEDPQLSGVLKYFIQNGSSDVGQSSSNAITLKGLGILDKHATFTNADGKVTITPRDNCKVIVNGVPIAVKTKLQHLDRIILGSNNAYLYLGPPADRTNEDMSRYDYDFVQSELAAAEGFSVDKLGAANMKGGKPDSSVLAVFHDYIKLIPLVAEANQMSVELKKDLQLELKVKNLTSSDSRGYDLQKEIIVKVVNKVTNQVWVWSKSKFINRKFLMEELYQRFLDGEDVQVDQESDPFWDPVEIIHLGSAHIWLQSLAYRMRLEEQMEVLNSEGMEEAVILINIIPCSPNGRAFGEEEMVIDPFEFLGKRLDFQIHILQCLGVKWIKERPQRGIQIGYKLYDLPHSLYTKPAWKNVNPKIEEVVRFSAMKTSLEFLNYLQKNALIVDLWGLQEGCSELDSSHQDMELTSEGSISIDNPKAEVLSHDTLHKENEIAELCQKLLKLEQETELLRDINRALREENVLLKDKLKACETETYLSKTLKSPTKPQAKVAPSTPKDTRPVCNSRTSCDADFAKALKAFYQNMNVIRGQFLKLKHCKAPEEDNIQLLDFLLRSNQIRSKILESNLSQV</sequence>
<dbReference type="PROSITE" id="PS50082">
    <property type="entry name" value="WD_REPEATS_2"/>
    <property type="match status" value="1"/>
</dbReference>
<evidence type="ECO:0000313" key="10">
    <source>
        <dbReference type="EMBL" id="KAJ7342076.1"/>
    </source>
</evidence>
<feature type="compositionally biased region" description="Basic and acidic residues" evidence="8">
    <location>
        <begin position="1392"/>
        <end position="1401"/>
    </location>
</feature>
<feature type="compositionally biased region" description="Basic and acidic residues" evidence="8">
    <location>
        <begin position="1374"/>
        <end position="1384"/>
    </location>
</feature>
<dbReference type="InterPro" id="IPR001752">
    <property type="entry name" value="Kinesin_motor_dom"/>
</dbReference>
<dbReference type="GO" id="GO:0008017">
    <property type="term" value="F:microtubule binding"/>
    <property type="evidence" value="ECO:0007669"/>
    <property type="project" value="InterPro"/>
</dbReference>
<feature type="compositionally biased region" description="Low complexity" evidence="8">
    <location>
        <begin position="2045"/>
        <end position="2059"/>
    </location>
</feature>
<dbReference type="Pfam" id="PF13934">
    <property type="entry name" value="ELYS"/>
    <property type="match status" value="1"/>
</dbReference>
<dbReference type="InterPro" id="IPR025151">
    <property type="entry name" value="ELYS_dom"/>
</dbReference>
<feature type="binding site" evidence="6">
    <location>
        <begin position="2346"/>
        <end position="2353"/>
    </location>
    <ligand>
        <name>ATP</name>
        <dbReference type="ChEBI" id="CHEBI:30616"/>
    </ligand>
</feature>
<proteinExistence type="inferred from homology"/>
<feature type="region of interest" description="Disordered" evidence="8">
    <location>
        <begin position="2252"/>
        <end position="2318"/>
    </location>
</feature>
<keyword evidence="6" id="KW-0505">Motor protein</keyword>
<comment type="caution">
    <text evidence="10">The sequence shown here is derived from an EMBL/GenBank/DDBJ whole genome shotgun (WGS) entry which is preliminary data.</text>
</comment>
<feature type="compositionally biased region" description="Basic and acidic residues" evidence="8">
    <location>
        <begin position="2301"/>
        <end position="2318"/>
    </location>
</feature>
<dbReference type="PRINTS" id="PR00380">
    <property type="entry name" value="KINESINHEAVY"/>
</dbReference>
<protein>
    <recommendedName>
        <fullName evidence="9">Kinesin motor domain-containing protein</fullName>
    </recommendedName>
</protein>
<evidence type="ECO:0000256" key="6">
    <source>
        <dbReference type="PROSITE-ProRule" id="PRU00283"/>
    </source>
</evidence>
<reference evidence="10" key="1">
    <citation type="journal article" date="2023" name="DNA Res.">
        <title>Chromosome-level genome assembly of Phrynocephalus forsythii using third-generation DNA sequencing and Hi-C analysis.</title>
        <authorList>
            <person name="Qi Y."/>
            <person name="Zhao W."/>
            <person name="Zhao Y."/>
            <person name="Niu C."/>
            <person name="Cao S."/>
            <person name="Zhang Y."/>
        </authorList>
    </citation>
    <scope>NUCLEOTIDE SEQUENCE</scope>
    <source>
        <tissue evidence="10">Muscle</tissue>
    </source>
</reference>
<dbReference type="Gene3D" id="2.130.10.10">
    <property type="entry name" value="YVTN repeat-like/Quinoprotein amine dehydrogenase"/>
    <property type="match status" value="1"/>
</dbReference>
<dbReference type="InterPro" id="IPR001680">
    <property type="entry name" value="WD40_rpt"/>
</dbReference>
<feature type="region of interest" description="Disordered" evidence="8">
    <location>
        <begin position="3173"/>
        <end position="3194"/>
    </location>
</feature>
<keyword evidence="7" id="KW-0175">Coiled coil</keyword>
<dbReference type="OrthoDB" id="20729at2759"/>
<dbReference type="InterPro" id="IPR015943">
    <property type="entry name" value="WD40/YVTN_repeat-like_dom_sf"/>
</dbReference>
<evidence type="ECO:0000256" key="3">
    <source>
        <dbReference type="ARBA" id="ARBA00022840"/>
    </source>
</evidence>
<feature type="region of interest" description="Disordered" evidence="8">
    <location>
        <begin position="1899"/>
        <end position="2164"/>
    </location>
</feature>
<dbReference type="InterPro" id="IPR000253">
    <property type="entry name" value="FHA_dom"/>
</dbReference>
<dbReference type="GO" id="GO:0005524">
    <property type="term" value="F:ATP binding"/>
    <property type="evidence" value="ECO:0007669"/>
    <property type="project" value="UniProtKB-UniRule"/>
</dbReference>
<dbReference type="PANTHER" id="PTHR21583">
    <property type="entry name" value="ELYS PROTEIN"/>
    <property type="match status" value="1"/>
</dbReference>
<dbReference type="Pfam" id="PF12423">
    <property type="entry name" value="KIF1B"/>
    <property type="match status" value="1"/>
</dbReference>
<feature type="repeat" description="WD" evidence="5">
    <location>
        <begin position="216"/>
        <end position="251"/>
    </location>
</feature>
<comment type="subcellular location">
    <subcellularLocation>
        <location evidence="1">Nucleus</location>
    </subcellularLocation>
</comment>
<dbReference type="Gene3D" id="2.60.200.20">
    <property type="match status" value="1"/>
</dbReference>
<evidence type="ECO:0000313" key="11">
    <source>
        <dbReference type="Proteomes" id="UP001142489"/>
    </source>
</evidence>
<feature type="compositionally biased region" description="Polar residues" evidence="8">
    <location>
        <begin position="1723"/>
        <end position="1734"/>
    </location>
</feature>
<feature type="coiled-coil region" evidence="7">
    <location>
        <begin position="3117"/>
        <end position="3165"/>
    </location>
</feature>
<dbReference type="InterPro" id="IPR052620">
    <property type="entry name" value="ELYS/MEL-28_NucAsmblyFactor"/>
</dbReference>
<dbReference type="GO" id="GO:0005634">
    <property type="term" value="C:nucleus"/>
    <property type="evidence" value="ECO:0007669"/>
    <property type="project" value="UniProtKB-SubCell"/>
</dbReference>
<keyword evidence="3 6" id="KW-0067">ATP-binding</keyword>
<keyword evidence="5" id="KW-0853">WD repeat</keyword>
<evidence type="ECO:0000256" key="2">
    <source>
        <dbReference type="ARBA" id="ARBA00022741"/>
    </source>
</evidence>
<dbReference type="CDD" id="cd22709">
    <property type="entry name" value="FHA_KIF28P"/>
    <property type="match status" value="1"/>
</dbReference>
<dbReference type="EMBL" id="JAPFRF010000002">
    <property type="protein sequence ID" value="KAJ7342076.1"/>
    <property type="molecule type" value="Genomic_DNA"/>
</dbReference>
<feature type="compositionally biased region" description="Basic residues" evidence="8">
    <location>
        <begin position="1910"/>
        <end position="1920"/>
    </location>
</feature>
<dbReference type="Pfam" id="PF00498">
    <property type="entry name" value="FHA"/>
    <property type="match status" value="1"/>
</dbReference>
<evidence type="ECO:0000256" key="5">
    <source>
        <dbReference type="PROSITE-ProRule" id="PRU00221"/>
    </source>
</evidence>
<dbReference type="Proteomes" id="UP001142489">
    <property type="component" value="Unassembled WGS sequence"/>
</dbReference>
<evidence type="ECO:0000256" key="4">
    <source>
        <dbReference type="ARBA" id="ARBA00023242"/>
    </source>
</evidence>
<evidence type="ECO:0000256" key="7">
    <source>
        <dbReference type="SAM" id="Coils"/>
    </source>
</evidence>
<keyword evidence="2 6" id="KW-0547">Nucleotide-binding</keyword>